<organism evidence="2 3">
    <name type="scientific">Streptomyces ossamyceticus</name>
    <dbReference type="NCBI Taxonomy" id="249581"/>
    <lineage>
        <taxon>Bacteria</taxon>
        <taxon>Bacillati</taxon>
        <taxon>Actinomycetota</taxon>
        <taxon>Actinomycetes</taxon>
        <taxon>Kitasatosporales</taxon>
        <taxon>Streptomycetaceae</taxon>
        <taxon>Streptomyces</taxon>
    </lineage>
</organism>
<dbReference type="Proteomes" id="UP001550210">
    <property type="component" value="Unassembled WGS sequence"/>
</dbReference>
<reference evidence="2 3" key="1">
    <citation type="submission" date="2024-06" db="EMBL/GenBank/DDBJ databases">
        <title>The Natural Products Discovery Center: Release of the First 8490 Sequenced Strains for Exploring Actinobacteria Biosynthetic Diversity.</title>
        <authorList>
            <person name="Kalkreuter E."/>
            <person name="Kautsar S.A."/>
            <person name="Yang D."/>
            <person name="Bader C.D."/>
            <person name="Teijaro C.N."/>
            <person name="Fluegel L."/>
            <person name="Davis C.M."/>
            <person name="Simpson J.R."/>
            <person name="Lauterbach L."/>
            <person name="Steele A.D."/>
            <person name="Gui C."/>
            <person name="Meng S."/>
            <person name="Li G."/>
            <person name="Viehrig K."/>
            <person name="Ye F."/>
            <person name="Su P."/>
            <person name="Kiefer A.F."/>
            <person name="Nichols A."/>
            <person name="Cepeda A.J."/>
            <person name="Yan W."/>
            <person name="Fan B."/>
            <person name="Jiang Y."/>
            <person name="Adhikari A."/>
            <person name="Zheng C.-J."/>
            <person name="Schuster L."/>
            <person name="Cowan T.M."/>
            <person name="Smanski M.J."/>
            <person name="Chevrette M.G."/>
            <person name="De Carvalho L.P.S."/>
            <person name="Shen B."/>
        </authorList>
    </citation>
    <scope>NUCLEOTIDE SEQUENCE [LARGE SCALE GENOMIC DNA]</scope>
    <source>
        <strain evidence="2 3">NPDC006434</strain>
    </source>
</reference>
<feature type="transmembrane region" description="Helical" evidence="1">
    <location>
        <begin position="140"/>
        <end position="160"/>
    </location>
</feature>
<proteinExistence type="predicted"/>
<keyword evidence="1" id="KW-0472">Membrane</keyword>
<feature type="transmembrane region" description="Helical" evidence="1">
    <location>
        <begin position="206"/>
        <end position="224"/>
    </location>
</feature>
<comment type="caution">
    <text evidence="2">The sequence shown here is derived from an EMBL/GenBank/DDBJ whole genome shotgun (WGS) entry which is preliminary data.</text>
</comment>
<accession>A0ABV2UZZ2</accession>
<dbReference type="RefSeq" id="WP_355397300.1">
    <property type="nucleotide sequence ID" value="NZ_JBEXPZ010000018.1"/>
</dbReference>
<sequence>MSNARGGRPKWVGVVVVVFRLTMAVVITLYAWRTYEEIAIARARDSGALVQADATVEKRSEERMWSLGGAGQDRTSDVHVWYDVTVELRVNGELQTVKGAAGKDVGEHARVGLWHGKVIEVEGYYVWRGWHSGLGGNTLLALYPLCMGYLNVLAVTAGVWRARRNGTSVADPINFAFDMVLGFMAGAFAILLLIVIPGLLRSDQPRYWPLIPVATSITATLLLMRQTLRSGSIEITPAPADDTTAESEPARR</sequence>
<evidence type="ECO:0000256" key="1">
    <source>
        <dbReference type="SAM" id="Phobius"/>
    </source>
</evidence>
<evidence type="ECO:0000313" key="3">
    <source>
        <dbReference type="Proteomes" id="UP001550210"/>
    </source>
</evidence>
<feature type="transmembrane region" description="Helical" evidence="1">
    <location>
        <begin position="180"/>
        <end position="200"/>
    </location>
</feature>
<keyword evidence="1" id="KW-1133">Transmembrane helix</keyword>
<feature type="transmembrane region" description="Helical" evidence="1">
    <location>
        <begin position="12"/>
        <end position="32"/>
    </location>
</feature>
<dbReference type="EMBL" id="JBEXPZ010000018">
    <property type="protein sequence ID" value="MET9846004.1"/>
    <property type="molecule type" value="Genomic_DNA"/>
</dbReference>
<keyword evidence="3" id="KW-1185">Reference proteome</keyword>
<protein>
    <submittedName>
        <fullName evidence="2">Uncharacterized protein</fullName>
    </submittedName>
</protein>
<evidence type="ECO:0000313" key="2">
    <source>
        <dbReference type="EMBL" id="MET9846004.1"/>
    </source>
</evidence>
<name>A0ABV2UZZ2_9ACTN</name>
<keyword evidence="1" id="KW-0812">Transmembrane</keyword>
<gene>
    <name evidence="2" type="ORF">ABZZ21_15815</name>
</gene>